<name>A0AAU9DDU8_9FUSO</name>
<keyword evidence="2" id="KW-0812">Transmembrane</keyword>
<evidence type="ECO:0008006" key="5">
    <source>
        <dbReference type="Google" id="ProtNLM"/>
    </source>
</evidence>
<evidence type="ECO:0000313" key="3">
    <source>
        <dbReference type="EMBL" id="BDU51696.1"/>
    </source>
</evidence>
<evidence type="ECO:0000313" key="4">
    <source>
        <dbReference type="Proteomes" id="UP001321582"/>
    </source>
</evidence>
<dbReference type="EMBL" id="AP027060">
    <property type="protein sequence ID" value="BDU51696.1"/>
    <property type="molecule type" value="Genomic_DNA"/>
</dbReference>
<dbReference type="RefSeq" id="WP_307905560.1">
    <property type="nucleotide sequence ID" value="NZ_AP027060.1"/>
</dbReference>
<reference evidence="3 4" key="1">
    <citation type="submission" date="2022-11" db="EMBL/GenBank/DDBJ databases">
        <title>Haliovirga abyssi gen. nov., sp. nov., a mesophilic fermentative bacterium isolated from the Iheya North hydrothermal field and the proposal of Haliovirgaceae fam. nov.</title>
        <authorList>
            <person name="Miyazaki U."/>
            <person name="Tame A."/>
            <person name="Miyazaki J."/>
            <person name="Takai K."/>
            <person name="Sawayama S."/>
            <person name="Kitajima M."/>
            <person name="Okamoto A."/>
            <person name="Nakagawa S."/>
        </authorList>
    </citation>
    <scope>NUCLEOTIDE SEQUENCE [LARGE SCALE GENOMIC DNA]</scope>
    <source>
        <strain evidence="3 4">IC12</strain>
        <plasmid evidence="3 4">pHIC</plasmid>
    </source>
</reference>
<dbReference type="KEGG" id="haby:HLVA_22650"/>
<proteinExistence type="predicted"/>
<gene>
    <name evidence="3" type="ORF">HLVA_22650</name>
</gene>
<keyword evidence="3" id="KW-0614">Plasmid</keyword>
<keyword evidence="2" id="KW-0472">Membrane</keyword>
<dbReference type="Proteomes" id="UP001321582">
    <property type="component" value="Plasmid pHIC"/>
</dbReference>
<geneLocation type="plasmid" evidence="3 4">
    <name>pHIC</name>
</geneLocation>
<evidence type="ECO:0000256" key="2">
    <source>
        <dbReference type="SAM" id="Phobius"/>
    </source>
</evidence>
<keyword evidence="1" id="KW-0175">Coiled coil</keyword>
<sequence>MIENCYVISFRDIHICFFSNNEKKTFEGIEELNRYLSENYKKVNIQWFITPDYVIYKQITILKKLKSRINNMIEMNVLNNLLFPREDVNYKYTISKKDNNLNLKIFIVEKRKFKMKFDKRVNIGGIYPLTEILFTNEKRLIYRLENKYVYKEKDIELYKTEDKRELFESDGDVYNLDSYEKIDKLRKKAGKKLNKLNFLISVKDINKSRIIFKYASIFMVTIIFIMYNTKLIYMNQNYKNSLLKLKSINEKLKKPEGNIMEMKKYLKSKTKEVEKLKELVSVFESKSYIKWLAVIADVSDSTTEIDRITFQKNKLQGISGKSKNASEFLKKLEQSKKFLKLKFRGSIITEKQKERFRIEGELVE</sequence>
<keyword evidence="4" id="KW-1185">Reference proteome</keyword>
<protein>
    <recommendedName>
        <fullName evidence="5">GspL cytoplasmic actin-ATPase-like domain-containing protein</fullName>
    </recommendedName>
</protein>
<keyword evidence="2" id="KW-1133">Transmembrane helix</keyword>
<feature type="coiled-coil region" evidence="1">
    <location>
        <begin position="259"/>
        <end position="286"/>
    </location>
</feature>
<organism evidence="3 4">
    <name type="scientific">Haliovirga abyssi</name>
    <dbReference type="NCBI Taxonomy" id="2996794"/>
    <lineage>
        <taxon>Bacteria</taxon>
        <taxon>Fusobacteriati</taxon>
        <taxon>Fusobacteriota</taxon>
        <taxon>Fusobacteriia</taxon>
        <taxon>Fusobacteriales</taxon>
        <taxon>Haliovirgaceae</taxon>
        <taxon>Haliovirga</taxon>
    </lineage>
</organism>
<accession>A0AAU9DDU8</accession>
<feature type="transmembrane region" description="Helical" evidence="2">
    <location>
        <begin position="211"/>
        <end position="229"/>
    </location>
</feature>
<dbReference type="AlphaFoldDB" id="A0AAU9DDU8"/>
<evidence type="ECO:0000256" key="1">
    <source>
        <dbReference type="SAM" id="Coils"/>
    </source>
</evidence>